<dbReference type="EMBL" id="QEAP01000042">
    <property type="protein sequence ID" value="TPX76603.1"/>
    <property type="molecule type" value="Genomic_DNA"/>
</dbReference>
<dbReference type="GO" id="GO:0016459">
    <property type="term" value="C:myosin complex"/>
    <property type="evidence" value="ECO:0007669"/>
    <property type="project" value="UniProtKB-KW"/>
</dbReference>
<dbReference type="PRINTS" id="PR00193">
    <property type="entry name" value="MYOSINHEAVY"/>
</dbReference>
<dbReference type="CDD" id="cd23767">
    <property type="entry name" value="IQCD"/>
    <property type="match status" value="1"/>
</dbReference>
<feature type="compositionally biased region" description="Low complexity" evidence="9">
    <location>
        <begin position="1129"/>
        <end position="1144"/>
    </location>
</feature>
<feature type="domain" description="Dilute" evidence="10">
    <location>
        <begin position="1428"/>
        <end position="1699"/>
    </location>
</feature>
<feature type="compositionally biased region" description="Polar residues" evidence="9">
    <location>
        <begin position="1048"/>
        <end position="1076"/>
    </location>
</feature>
<evidence type="ECO:0000256" key="3">
    <source>
        <dbReference type="ARBA" id="ARBA00022840"/>
    </source>
</evidence>
<evidence type="ECO:0000256" key="8">
    <source>
        <dbReference type="PROSITE-ProRule" id="PRU00782"/>
    </source>
</evidence>
<keyword evidence="5 8" id="KW-0518">Myosin</keyword>
<dbReference type="GO" id="GO:0000146">
    <property type="term" value="F:microfilament motor activity"/>
    <property type="evidence" value="ECO:0007669"/>
    <property type="project" value="TreeGrafter"/>
</dbReference>
<evidence type="ECO:0000259" key="10">
    <source>
        <dbReference type="PROSITE" id="PS51126"/>
    </source>
</evidence>
<dbReference type="GO" id="GO:0005524">
    <property type="term" value="F:ATP binding"/>
    <property type="evidence" value="ECO:0007669"/>
    <property type="project" value="UniProtKB-UniRule"/>
</dbReference>
<evidence type="ECO:0000256" key="9">
    <source>
        <dbReference type="SAM" id="MobiDB-lite"/>
    </source>
</evidence>
<name>A0A507FK12_9FUNG</name>
<evidence type="ECO:0000256" key="5">
    <source>
        <dbReference type="ARBA" id="ARBA00023123"/>
    </source>
</evidence>
<dbReference type="SMART" id="SM01132">
    <property type="entry name" value="DIL"/>
    <property type="match status" value="1"/>
</dbReference>
<dbReference type="Pfam" id="PF00063">
    <property type="entry name" value="Myosin_head"/>
    <property type="match status" value="1"/>
</dbReference>
<keyword evidence="6 8" id="KW-0505">Motor protein</keyword>
<dbReference type="GO" id="GO:0007015">
    <property type="term" value="P:actin filament organization"/>
    <property type="evidence" value="ECO:0007669"/>
    <property type="project" value="TreeGrafter"/>
</dbReference>
<evidence type="ECO:0000256" key="1">
    <source>
        <dbReference type="ARBA" id="ARBA00008314"/>
    </source>
</evidence>
<dbReference type="Gene3D" id="1.10.10.820">
    <property type="match status" value="1"/>
</dbReference>
<keyword evidence="3 8" id="KW-0067">ATP-binding</keyword>
<dbReference type="GO" id="GO:0016020">
    <property type="term" value="C:membrane"/>
    <property type="evidence" value="ECO:0007669"/>
    <property type="project" value="TreeGrafter"/>
</dbReference>
<dbReference type="PANTHER" id="PTHR13140">
    <property type="entry name" value="MYOSIN"/>
    <property type="match status" value="1"/>
</dbReference>
<organism evidence="12 13">
    <name type="scientific">Chytriomyces confervae</name>
    <dbReference type="NCBI Taxonomy" id="246404"/>
    <lineage>
        <taxon>Eukaryota</taxon>
        <taxon>Fungi</taxon>
        <taxon>Fungi incertae sedis</taxon>
        <taxon>Chytridiomycota</taxon>
        <taxon>Chytridiomycota incertae sedis</taxon>
        <taxon>Chytridiomycetes</taxon>
        <taxon>Chytridiales</taxon>
        <taxon>Chytriomycetaceae</taxon>
        <taxon>Chytriomyces</taxon>
    </lineage>
</organism>
<dbReference type="Gene3D" id="1.20.58.530">
    <property type="match status" value="1"/>
</dbReference>
<dbReference type="FunFam" id="1.10.10.820:FF:000001">
    <property type="entry name" value="Myosin heavy chain"/>
    <property type="match status" value="1"/>
</dbReference>
<dbReference type="STRING" id="246404.A0A507FK12"/>
<dbReference type="PROSITE" id="PS50096">
    <property type="entry name" value="IQ"/>
    <property type="match status" value="4"/>
</dbReference>
<keyword evidence="2 8" id="KW-0547">Nucleotide-binding</keyword>
<dbReference type="Pfam" id="PF01843">
    <property type="entry name" value="DIL"/>
    <property type="match status" value="1"/>
</dbReference>
<keyword evidence="7 8" id="KW-0009">Actin-binding</keyword>
<gene>
    <name evidence="12" type="ORF">CcCBS67573_g02130</name>
</gene>
<dbReference type="InterPro" id="IPR001609">
    <property type="entry name" value="Myosin_head_motor_dom-like"/>
</dbReference>
<feature type="region of interest" description="Disordered" evidence="9">
    <location>
        <begin position="1048"/>
        <end position="1082"/>
    </location>
</feature>
<dbReference type="Gene3D" id="1.20.120.720">
    <property type="entry name" value="Myosin VI head, motor domain, U50 subdomain"/>
    <property type="match status" value="1"/>
</dbReference>
<comment type="caution">
    <text evidence="12">The sequence shown here is derived from an EMBL/GenBank/DDBJ whole genome shotgun (WGS) entry which is preliminary data.</text>
</comment>
<dbReference type="Proteomes" id="UP000320333">
    <property type="component" value="Unassembled WGS sequence"/>
</dbReference>
<protein>
    <recommendedName>
        <fullName evidence="14">Myosin motor domain-containing protein</fullName>
    </recommendedName>
</protein>
<evidence type="ECO:0000256" key="4">
    <source>
        <dbReference type="ARBA" id="ARBA00023054"/>
    </source>
</evidence>
<evidence type="ECO:0008006" key="14">
    <source>
        <dbReference type="Google" id="ProtNLM"/>
    </source>
</evidence>
<feature type="region of interest" description="Disordered" evidence="9">
    <location>
        <begin position="1125"/>
        <end position="1155"/>
    </location>
</feature>
<dbReference type="InterPro" id="IPR000048">
    <property type="entry name" value="IQ_motif_EF-hand-BS"/>
</dbReference>
<feature type="binding site" evidence="8">
    <location>
        <begin position="186"/>
        <end position="193"/>
    </location>
    <ligand>
        <name>ATP</name>
        <dbReference type="ChEBI" id="CHEBI:30616"/>
    </ligand>
</feature>
<dbReference type="CDD" id="cd01380">
    <property type="entry name" value="MYSc_Myo5"/>
    <property type="match status" value="1"/>
</dbReference>
<proteinExistence type="inferred from homology"/>
<evidence type="ECO:0000256" key="2">
    <source>
        <dbReference type="ARBA" id="ARBA00022741"/>
    </source>
</evidence>
<dbReference type="PROSITE" id="PS51126">
    <property type="entry name" value="DILUTE"/>
    <property type="match status" value="1"/>
</dbReference>
<evidence type="ECO:0000313" key="13">
    <source>
        <dbReference type="Proteomes" id="UP000320333"/>
    </source>
</evidence>
<dbReference type="InterPro" id="IPR036103">
    <property type="entry name" value="MYSc_Myo5"/>
</dbReference>
<feature type="region of interest" description="Actin-binding" evidence="8">
    <location>
        <begin position="681"/>
        <end position="703"/>
    </location>
</feature>
<dbReference type="InterPro" id="IPR002710">
    <property type="entry name" value="Dilute_dom"/>
</dbReference>
<keyword evidence="4" id="KW-0175">Coiled coil</keyword>
<sequence length="1744" mass="193993">MAAPPPPPAAPPTKGIDLSKVLLDYKKGSRVYFTDDEDGWAMAQAEEDPQTDTGSLKIRYRMVETGEMRDFKIALSAPNSTSLLPPLKNPGFMDTVDDLSLLSYLHEPGVFWGIKNRFAAQKIYTYSGMVLIAVNPFERLNIYSTDIMREYAGSKRTDLEPHVYGIAEECYRAMLEGHNQSVIVSGESGAGKTQSTRYIMQYLAVVDSLSRIDSVEALMRPESMNAEVKRSETEEAVLASNPILESFGNAKTTRNDNSSRFGKFVELFFSNPSSGSVRITGAKVRTYLLERSRLIFQPKTERNYHIFYQLCAAVPAAERKHLALDRWETFHYLNQGNAGVVRNMNDVEEYKLTMDALSTLGMSVSTQWEIFGICAAVLHIGNVKILTSGNDGSSIAENDPAVENCARLLGINKSDFIKWVTKKQTTVGREKYVKDLKSDLALVARDSVTKVIYTKLFDWLVRNINKSLKRDSTNDQNFIGVLDIYGFEHFAVNSFEQFCINYANEKLQQEFNSHVFRLEQEGYIKEAIDWEMIEFSDNQGCIELIEGRMGIMALLDEDSRLPAGTDATFVGKLLKNFDVPTQKFFAKPRFGTTDFTVRHYAVDVTYTSTGFIDKNKDSMSDELKDVLLASTNSFFKDVFLGIGTGGGEGVESPKSNGGTIDRRRSTMARVPTLGSMFKASLAELMDTIRATESHYIRCIKPNMAKTSFAFEGAMVLSQLKACGVLETIKISNAGYPNKLEYDQFASRYEILVSSSFWDMPDRKALCIKIVTTVLSDQSKYQFGKTKVFLKSGQIAFFENRRKDRINYLILLAQKNMKKFLQRTRYLRIKEAAVVLQSAARGHLAYKHYVEMREEKAAVKLQTAIRGYLCRKHYQAQVRSRSAALTIQRCWRGHVARKACTIARDRVILIQSCVRKSQARKAFKTLRLQAKDLNKVKEKTFGLESKVLSLSKALQEKSSESKDWSEKCATFESMAHSLKEKLEASEGKFKASATELFTLRKQVQDLQHERDVLRAEKERYAFVVDQAASEGLISPIENIPIILKPDGTTSRGVSMSRNGNLSSGARFTHSPSGSREPSVNREMKRPIQRLNSIAVGGADSGNGWPRGGNLLTPEVSRGRTVSELFPQMRSSVSPSGIASGSSGTGAPNMPLPGKPGPMGRLGSISANPNGEDSIIASLRAENENLKKIIASKGGAGGPPGPAGPGTGPRAVPVPVRRTTMRSQSIFAGDILGDAERERQKELHKPAPTPVPTSSDLKKFLLTTPLGGNMLSASPGAIPSLMASPSALASDMRTSPTPMPAILRAAPPSPMKNIAPGMLLPPSTLAPLVAEPEEDYPSRSSTPTFLPRRSSIKQNVKLQQDRAELFASEEFNDVICDELILNLQVPPITSRRDASPRSQQEVFYPAHLLGSIISMQLEVGMLVELHGFVNDIMNAVCKVVIDNRDKSSMTFWISNIHQLLCITALLHSQEVKKPNNRGNLNGIRNIQNDLHDLLENELVPILLKRLREEVASLAAPAILQTQELPGFETSHDGTFWDMFGRVMERKPEGPSDLYKLKLLLTTIDNTLCAFYVPDALYSKTMMEMMRTIGVVSFNGLLRRRNLANFKRGCQIQYNLKQMEEWCAKVGLSSALAHLEMVAQAAKILTLNKTEAEDVTAVFEIGYLLNANQINQLFSNYSITDPDMPMSIEFQSLIRDRAAVTNHRDVVSISLDPEPQYPLMTITSVHHIDKSVPASVRIPPDYQRILA</sequence>
<evidence type="ECO:0000256" key="7">
    <source>
        <dbReference type="ARBA" id="ARBA00023203"/>
    </source>
</evidence>
<dbReference type="Pfam" id="PF00612">
    <property type="entry name" value="IQ"/>
    <property type="match status" value="3"/>
</dbReference>
<dbReference type="Gene3D" id="6.20.240.20">
    <property type="match status" value="1"/>
</dbReference>
<dbReference type="InterPro" id="IPR036961">
    <property type="entry name" value="Kinesin_motor_dom_sf"/>
</dbReference>
<dbReference type="SMART" id="SM00242">
    <property type="entry name" value="MYSc"/>
    <property type="match status" value="1"/>
</dbReference>
<reference evidence="12 13" key="1">
    <citation type="journal article" date="2019" name="Sci. Rep.">
        <title>Comparative genomics of chytrid fungi reveal insights into the obligate biotrophic and pathogenic lifestyle of Synchytrium endobioticum.</title>
        <authorList>
            <person name="van de Vossenberg B.T.L.H."/>
            <person name="Warris S."/>
            <person name="Nguyen H.D.T."/>
            <person name="van Gent-Pelzer M.P.E."/>
            <person name="Joly D.L."/>
            <person name="van de Geest H.C."/>
            <person name="Bonants P.J.M."/>
            <person name="Smith D.S."/>
            <person name="Levesque C.A."/>
            <person name="van der Lee T.A.J."/>
        </authorList>
    </citation>
    <scope>NUCLEOTIDE SEQUENCE [LARGE SCALE GENOMIC DNA]</scope>
    <source>
        <strain evidence="12 13">CBS 675.73</strain>
    </source>
</reference>
<evidence type="ECO:0000259" key="11">
    <source>
        <dbReference type="PROSITE" id="PS51456"/>
    </source>
</evidence>
<dbReference type="PANTHER" id="PTHR13140:SF706">
    <property type="entry name" value="DILUTE CLASS UNCONVENTIONAL MYOSIN, ISOFORM C"/>
    <property type="match status" value="1"/>
</dbReference>
<accession>A0A507FK12</accession>
<dbReference type="SMART" id="SM00015">
    <property type="entry name" value="IQ"/>
    <property type="match status" value="4"/>
</dbReference>
<comment type="similarity">
    <text evidence="1 8">Belongs to the TRAFAC class myosin-kinesin ATPase superfamily. Myosin family.</text>
</comment>
<feature type="domain" description="Myosin motor" evidence="11">
    <location>
        <begin position="94"/>
        <end position="802"/>
    </location>
</feature>
<dbReference type="GO" id="GO:0051015">
    <property type="term" value="F:actin filament binding"/>
    <property type="evidence" value="ECO:0007669"/>
    <property type="project" value="TreeGrafter"/>
</dbReference>
<dbReference type="PROSITE" id="PS51456">
    <property type="entry name" value="MYOSIN_MOTOR"/>
    <property type="match status" value="1"/>
</dbReference>
<evidence type="ECO:0000313" key="12">
    <source>
        <dbReference type="EMBL" id="TPX76603.1"/>
    </source>
</evidence>
<evidence type="ECO:0000256" key="6">
    <source>
        <dbReference type="ARBA" id="ARBA00023175"/>
    </source>
</evidence>
<keyword evidence="13" id="KW-1185">Reference proteome</keyword>
<dbReference type="InterPro" id="IPR027417">
    <property type="entry name" value="P-loop_NTPase"/>
</dbReference>
<dbReference type="OrthoDB" id="6108017at2759"/>
<feature type="region of interest" description="Disordered" evidence="9">
    <location>
        <begin position="1093"/>
        <end position="1112"/>
    </location>
</feature>
<dbReference type="SUPFAM" id="SSF52540">
    <property type="entry name" value="P-loop containing nucleoside triphosphate hydrolases"/>
    <property type="match status" value="2"/>
</dbReference>
<dbReference type="Gene3D" id="1.20.5.190">
    <property type="match status" value="2"/>
</dbReference>
<dbReference type="GO" id="GO:0005737">
    <property type="term" value="C:cytoplasm"/>
    <property type="evidence" value="ECO:0007669"/>
    <property type="project" value="TreeGrafter"/>
</dbReference>
<dbReference type="Gene3D" id="3.40.850.10">
    <property type="entry name" value="Kinesin motor domain"/>
    <property type="match status" value="1"/>
</dbReference>